<evidence type="ECO:0000259" key="3">
    <source>
        <dbReference type="Pfam" id="PF04069"/>
    </source>
</evidence>
<feature type="compositionally biased region" description="Low complexity" evidence="1">
    <location>
        <begin position="24"/>
        <end position="39"/>
    </location>
</feature>
<feature type="chain" id="PRO_5039247917" evidence="2">
    <location>
        <begin position="19"/>
        <end position="315"/>
    </location>
</feature>
<feature type="region of interest" description="Disordered" evidence="1">
    <location>
        <begin position="24"/>
        <end position="44"/>
    </location>
</feature>
<comment type="caution">
    <text evidence="4">The sequence shown here is derived from an EMBL/GenBank/DDBJ whole genome shotgun (WGS) entry which is preliminary data.</text>
</comment>
<dbReference type="Pfam" id="PF04069">
    <property type="entry name" value="OpuAC"/>
    <property type="match status" value="1"/>
</dbReference>
<dbReference type="EMBL" id="BMEV01000086">
    <property type="protein sequence ID" value="GFZ89071.1"/>
    <property type="molecule type" value="Genomic_DNA"/>
</dbReference>
<organism evidence="4 5">
    <name type="scientific">Compostibacillus humi</name>
    <dbReference type="NCBI Taxonomy" id="1245525"/>
    <lineage>
        <taxon>Bacteria</taxon>
        <taxon>Bacillati</taxon>
        <taxon>Bacillota</taxon>
        <taxon>Bacilli</taxon>
        <taxon>Bacillales</taxon>
        <taxon>Bacillaceae</taxon>
        <taxon>Compostibacillus</taxon>
    </lineage>
</organism>
<feature type="domain" description="ABC-type glycine betaine transport system substrate-binding" evidence="3">
    <location>
        <begin position="43"/>
        <end position="309"/>
    </location>
</feature>
<dbReference type="InterPro" id="IPR007210">
    <property type="entry name" value="ABC_Gly_betaine_transp_sub-bd"/>
</dbReference>
<evidence type="ECO:0000256" key="2">
    <source>
        <dbReference type="SAM" id="SignalP"/>
    </source>
</evidence>
<evidence type="ECO:0000313" key="5">
    <source>
        <dbReference type="Proteomes" id="UP000602050"/>
    </source>
</evidence>
<dbReference type="Proteomes" id="UP000602050">
    <property type="component" value="Unassembled WGS sequence"/>
</dbReference>
<feature type="signal peptide" evidence="2">
    <location>
        <begin position="1"/>
        <end position="18"/>
    </location>
</feature>
<sequence length="315" mass="34947">MKKLAIALFALILLTVLAACGSNDTSTPSGEDSESSSSEARGKVTVGGKAFTEQQILSKITSIYLTENGFDVEEASNMGSTVVRSALENGQIDLYWEYTGTGLVIYQKQEVETDPDKAYEKVKENDKENGIAWLNKADFNNTYAIMMKQETAEELGITTISDLAEYVNNDPKKLTFASNAEFYARDDGIKGLQNHYGFEFPSQNVVKMDSGLLYNALKDGQVDVSVGFATDGRIKGFNLVILEDDKQFFPAYNGAPVVRQEVIDQYPDIADLLNNLADRLENETMMTLNYAVDVEHEDITEVSRNWLKEQGLMAL</sequence>
<dbReference type="GO" id="GO:0022857">
    <property type="term" value="F:transmembrane transporter activity"/>
    <property type="evidence" value="ECO:0007669"/>
    <property type="project" value="InterPro"/>
</dbReference>
<dbReference type="Gene3D" id="3.40.190.10">
    <property type="entry name" value="Periplasmic binding protein-like II"/>
    <property type="match status" value="1"/>
</dbReference>
<dbReference type="GO" id="GO:0043190">
    <property type="term" value="C:ATP-binding cassette (ABC) transporter complex"/>
    <property type="evidence" value="ECO:0007669"/>
    <property type="project" value="InterPro"/>
</dbReference>
<evidence type="ECO:0000256" key="1">
    <source>
        <dbReference type="SAM" id="MobiDB-lite"/>
    </source>
</evidence>
<reference evidence="4" key="2">
    <citation type="submission" date="2020-09" db="EMBL/GenBank/DDBJ databases">
        <authorList>
            <person name="Sun Q."/>
            <person name="Zhou Y."/>
        </authorList>
    </citation>
    <scope>NUCLEOTIDE SEQUENCE</scope>
    <source>
        <strain evidence="4">CGMCC 1.12360</strain>
    </source>
</reference>
<keyword evidence="2" id="KW-0732">Signal</keyword>
<keyword evidence="5" id="KW-1185">Reference proteome</keyword>
<dbReference type="SUPFAM" id="SSF53850">
    <property type="entry name" value="Periplasmic binding protein-like II"/>
    <property type="match status" value="1"/>
</dbReference>
<accession>A0A8J2TQN7</accession>
<dbReference type="Gene3D" id="3.40.190.120">
    <property type="entry name" value="Osmoprotection protein (prox), domain 2"/>
    <property type="match status" value="1"/>
</dbReference>
<proteinExistence type="predicted"/>
<dbReference type="PROSITE" id="PS51257">
    <property type="entry name" value="PROKAR_LIPOPROTEIN"/>
    <property type="match status" value="1"/>
</dbReference>
<dbReference type="CDD" id="cd13611">
    <property type="entry name" value="PBP2_YehZ"/>
    <property type="match status" value="1"/>
</dbReference>
<reference evidence="4" key="1">
    <citation type="journal article" date="2014" name="Int. J. Syst. Evol. Microbiol.">
        <title>Complete genome sequence of Corynebacterium casei LMG S-19264T (=DSM 44701T), isolated from a smear-ripened cheese.</title>
        <authorList>
            <consortium name="US DOE Joint Genome Institute (JGI-PGF)"/>
            <person name="Walter F."/>
            <person name="Albersmeier A."/>
            <person name="Kalinowski J."/>
            <person name="Ruckert C."/>
        </authorList>
    </citation>
    <scope>NUCLEOTIDE SEQUENCE</scope>
    <source>
        <strain evidence="4">CGMCC 1.12360</strain>
    </source>
</reference>
<evidence type="ECO:0000313" key="4">
    <source>
        <dbReference type="EMBL" id="GFZ89071.1"/>
    </source>
</evidence>
<dbReference type="RefSeq" id="WP_188393280.1">
    <property type="nucleotide sequence ID" value="NZ_BMEV01000086.1"/>
</dbReference>
<gene>
    <name evidence="4" type="ORF">GCM10010978_30620</name>
</gene>
<dbReference type="AlphaFoldDB" id="A0A8J2TQN7"/>
<name>A0A8J2TQN7_9BACI</name>
<protein>
    <submittedName>
        <fullName evidence="4">Glycine/betaine ABC transporter substrate-binding protein</fullName>
    </submittedName>
</protein>